<dbReference type="Proteomes" id="UP001465153">
    <property type="component" value="Unassembled WGS sequence"/>
</dbReference>
<organism evidence="1 2">
    <name type="scientific">Sessilibacter corallicola</name>
    <dbReference type="NCBI Taxonomy" id="2904075"/>
    <lineage>
        <taxon>Bacteria</taxon>
        <taxon>Pseudomonadati</taxon>
        <taxon>Pseudomonadota</taxon>
        <taxon>Gammaproteobacteria</taxon>
        <taxon>Cellvibrionales</taxon>
        <taxon>Cellvibrionaceae</taxon>
        <taxon>Sessilibacter</taxon>
    </lineage>
</organism>
<comment type="caution">
    <text evidence="1">The sequence shown here is derived from an EMBL/GenBank/DDBJ whole genome shotgun (WGS) entry which is preliminary data.</text>
</comment>
<evidence type="ECO:0000313" key="1">
    <source>
        <dbReference type="EMBL" id="GAA6168033.1"/>
    </source>
</evidence>
<evidence type="ECO:0000313" key="2">
    <source>
        <dbReference type="Proteomes" id="UP001465153"/>
    </source>
</evidence>
<name>A0ABQ0A8R3_9GAMM</name>
<accession>A0ABQ0A8R3</accession>
<keyword evidence="2" id="KW-1185">Reference proteome</keyword>
<proteinExistence type="predicted"/>
<gene>
    <name evidence="1" type="ORF">NBRC116591_18440</name>
</gene>
<evidence type="ECO:0008006" key="3">
    <source>
        <dbReference type="Google" id="ProtNLM"/>
    </source>
</evidence>
<reference evidence="1 2" key="1">
    <citation type="submission" date="2024-04" db="EMBL/GenBank/DDBJ databases">
        <title>Draft genome sequence of Sessilibacter corallicola NBRC 116591.</title>
        <authorList>
            <person name="Miyakawa T."/>
            <person name="Kusuya Y."/>
            <person name="Miura T."/>
        </authorList>
    </citation>
    <scope>NUCLEOTIDE SEQUENCE [LARGE SCALE GENOMIC DNA]</scope>
    <source>
        <strain evidence="1 2">KU-00831-HH</strain>
    </source>
</reference>
<sequence length="329" mass="38464">MTKKFNHVFLTSCVFLILVGALSWKYGASLMLSCDHNVVSDVDSSDVAADEMKSILNSAGAEEKVQISNVQKDIEDSKNMDEFSVRIIEAVDYEESWCFVHQLSEDDRDFYYQELEDWQHAQGFFVKEDFQPYDGYSEDTLLSLAYQGDLLAIEILSQKYLSEHKDIVKYRAIRELSIISGSIFSISLRMNSLIREARELNHNDKQHEFNEFLGEAIIFSNLAIMRGSYSSSWQINHFLDEYEIEFDEEQLQQFKRHAQDLYDLYENERIQLGLGEFDNSIPKSVRVNNEKEIGKIVSKKKISSWLSSHIRKTECVEEYEKWYSKDYGR</sequence>
<dbReference type="EMBL" id="BAABWN010000005">
    <property type="protein sequence ID" value="GAA6168033.1"/>
    <property type="molecule type" value="Genomic_DNA"/>
</dbReference>
<protein>
    <recommendedName>
        <fullName evidence="3">DUF4034 domain-containing protein</fullName>
    </recommendedName>
</protein>
<dbReference type="RefSeq" id="WP_353302696.1">
    <property type="nucleotide sequence ID" value="NZ_BAABWN010000005.1"/>
</dbReference>